<accession>Q2G4N4</accession>
<dbReference type="HOGENOM" id="CLU_2260857_0_0_5"/>
<keyword evidence="1" id="KW-0472">Membrane</keyword>
<sequence length="103" mass="11567">MNSILVLAMIVPVTCVAWVLSDWYLHRSKRGRPTPYPDLRLSYPPSGPEILDRNLEIVRVAHLRLSVRNALHLSELVGCPTVSSHLAHALECLADCQVRKSED</sequence>
<gene>
    <name evidence="2" type="ordered locus">Saro_2753</name>
</gene>
<proteinExistence type="predicted"/>
<feature type="transmembrane region" description="Helical" evidence="1">
    <location>
        <begin position="6"/>
        <end position="25"/>
    </location>
</feature>
<dbReference type="EMBL" id="CP000248">
    <property type="protein sequence ID" value="ABD27189.1"/>
    <property type="molecule type" value="Genomic_DNA"/>
</dbReference>
<keyword evidence="1" id="KW-1133">Transmembrane helix</keyword>
<dbReference type="AlphaFoldDB" id="Q2G4N4"/>
<reference evidence="3" key="1">
    <citation type="submission" date="2006-01" db="EMBL/GenBank/DDBJ databases">
        <title>Complete sequence of Novosphingobium aromaticivorans DSM 12444.</title>
        <authorList>
            <consortium name="US DOE Joint Genome Institute"/>
            <person name="Copeland A."/>
            <person name="Lucas S."/>
            <person name="Lapidus A."/>
            <person name="Barry K."/>
            <person name="Detter J.C."/>
            <person name="Glavina T."/>
            <person name="Hammon N."/>
            <person name="Israni S."/>
            <person name="Pitluck S."/>
            <person name="Chain P."/>
            <person name="Malfatti S."/>
            <person name="Shin M."/>
            <person name="Vergez L."/>
            <person name="Schmutz J."/>
            <person name="Larimer F."/>
            <person name="Land M."/>
            <person name="Kyrpides N."/>
            <person name="Ivanova N."/>
            <person name="Fredrickson J."/>
            <person name="Balkwill D."/>
            <person name="Romine M.F."/>
            <person name="Richardson P."/>
        </authorList>
    </citation>
    <scope>NUCLEOTIDE SEQUENCE [LARGE SCALE GENOMIC DNA]</scope>
    <source>
        <strain evidence="3">ATCC 700278 / DSM 12444 / CCUG 56034 / CIP 105152 / NBRC 16084 / F199</strain>
    </source>
</reference>
<protein>
    <submittedName>
        <fullName evidence="2">Uncharacterized protein</fullName>
    </submittedName>
</protein>
<dbReference type="Proteomes" id="UP000009134">
    <property type="component" value="Chromosome"/>
</dbReference>
<evidence type="ECO:0000313" key="3">
    <source>
        <dbReference type="Proteomes" id="UP000009134"/>
    </source>
</evidence>
<evidence type="ECO:0000313" key="2">
    <source>
        <dbReference type="EMBL" id="ABD27189.1"/>
    </source>
</evidence>
<keyword evidence="1" id="KW-0812">Transmembrane</keyword>
<organism evidence="2 3">
    <name type="scientific">Novosphingobium aromaticivorans (strain ATCC 700278 / DSM 12444 / CCUG 56034 / CIP 105152 / NBRC 16084 / F199)</name>
    <dbReference type="NCBI Taxonomy" id="279238"/>
    <lineage>
        <taxon>Bacteria</taxon>
        <taxon>Pseudomonadati</taxon>
        <taxon>Pseudomonadota</taxon>
        <taxon>Alphaproteobacteria</taxon>
        <taxon>Sphingomonadales</taxon>
        <taxon>Sphingomonadaceae</taxon>
        <taxon>Novosphingobium</taxon>
    </lineage>
</organism>
<evidence type="ECO:0000256" key="1">
    <source>
        <dbReference type="SAM" id="Phobius"/>
    </source>
</evidence>
<dbReference type="KEGG" id="nar:Saro_2753"/>
<keyword evidence="3" id="KW-1185">Reference proteome</keyword>
<name>Q2G4N4_NOVAD</name>